<gene>
    <name evidence="1" type="ordered locus">Halhy_2112</name>
</gene>
<dbReference type="RefSeq" id="WP_013764550.1">
    <property type="nucleotide sequence ID" value="NC_015510.1"/>
</dbReference>
<dbReference type="HOGENOM" id="CLU_1774812_0_0_10"/>
<dbReference type="STRING" id="760192.Halhy_2112"/>
<proteinExistence type="predicted"/>
<name>F4KQK8_HALH1</name>
<keyword evidence="2" id="KW-1185">Reference proteome</keyword>
<dbReference type="AlphaFoldDB" id="F4KQK8"/>
<organism evidence="1 2">
    <name type="scientific">Haliscomenobacter hydrossis (strain ATCC 27775 / DSM 1100 / LMG 10767 / O)</name>
    <dbReference type="NCBI Taxonomy" id="760192"/>
    <lineage>
        <taxon>Bacteria</taxon>
        <taxon>Pseudomonadati</taxon>
        <taxon>Bacteroidota</taxon>
        <taxon>Saprospiria</taxon>
        <taxon>Saprospirales</taxon>
        <taxon>Haliscomenobacteraceae</taxon>
        <taxon>Haliscomenobacter</taxon>
    </lineage>
</organism>
<evidence type="ECO:0000313" key="2">
    <source>
        <dbReference type="Proteomes" id="UP000008461"/>
    </source>
</evidence>
<reference evidence="1 2" key="1">
    <citation type="journal article" date="2011" name="Stand. Genomic Sci.">
        <title>Complete genome sequence of Haliscomenobacter hydrossis type strain (O).</title>
        <authorList>
            <consortium name="US DOE Joint Genome Institute (JGI-PGF)"/>
            <person name="Daligault H."/>
            <person name="Lapidus A."/>
            <person name="Zeytun A."/>
            <person name="Nolan M."/>
            <person name="Lucas S."/>
            <person name="Del Rio T.G."/>
            <person name="Tice H."/>
            <person name="Cheng J.F."/>
            <person name="Tapia R."/>
            <person name="Han C."/>
            <person name="Goodwin L."/>
            <person name="Pitluck S."/>
            <person name="Liolios K."/>
            <person name="Pagani I."/>
            <person name="Ivanova N."/>
            <person name="Huntemann M."/>
            <person name="Mavromatis K."/>
            <person name="Mikhailova N."/>
            <person name="Pati A."/>
            <person name="Chen A."/>
            <person name="Palaniappan K."/>
            <person name="Land M."/>
            <person name="Hauser L."/>
            <person name="Brambilla E.M."/>
            <person name="Rohde M."/>
            <person name="Verbarg S."/>
            <person name="Goker M."/>
            <person name="Bristow J."/>
            <person name="Eisen J.A."/>
            <person name="Markowitz V."/>
            <person name="Hugenholtz P."/>
            <person name="Kyrpides N.C."/>
            <person name="Klenk H.P."/>
            <person name="Woyke T."/>
        </authorList>
    </citation>
    <scope>NUCLEOTIDE SEQUENCE [LARGE SCALE GENOMIC DNA]</scope>
    <source>
        <strain evidence="2">ATCC 27775 / DSM 1100 / LMG 10767 / O</strain>
    </source>
</reference>
<reference key="2">
    <citation type="submission" date="2011-04" db="EMBL/GenBank/DDBJ databases">
        <title>Complete sequence of chromosome of Haliscomenobacter hydrossis DSM 1100.</title>
        <authorList>
            <consortium name="US DOE Joint Genome Institute (JGI-PGF)"/>
            <person name="Lucas S."/>
            <person name="Han J."/>
            <person name="Lapidus A."/>
            <person name="Bruce D."/>
            <person name="Goodwin L."/>
            <person name="Pitluck S."/>
            <person name="Peters L."/>
            <person name="Kyrpides N."/>
            <person name="Mavromatis K."/>
            <person name="Ivanova N."/>
            <person name="Ovchinnikova G."/>
            <person name="Pagani I."/>
            <person name="Daligault H."/>
            <person name="Detter J.C."/>
            <person name="Han C."/>
            <person name="Land M."/>
            <person name="Hauser L."/>
            <person name="Markowitz V."/>
            <person name="Cheng J.-F."/>
            <person name="Hugenholtz P."/>
            <person name="Woyke T."/>
            <person name="Wu D."/>
            <person name="Verbarg S."/>
            <person name="Frueling A."/>
            <person name="Brambilla E."/>
            <person name="Klenk H.-P."/>
            <person name="Eisen J.A."/>
        </authorList>
    </citation>
    <scope>NUCLEOTIDE SEQUENCE</scope>
    <source>
        <strain>DSM 1100</strain>
    </source>
</reference>
<accession>F4KQK8</accession>
<dbReference type="EMBL" id="CP002691">
    <property type="protein sequence ID" value="AEE49997.1"/>
    <property type="molecule type" value="Genomic_DNA"/>
</dbReference>
<dbReference type="KEGG" id="hhy:Halhy_2112"/>
<evidence type="ECO:0000313" key="1">
    <source>
        <dbReference type="EMBL" id="AEE49997.1"/>
    </source>
</evidence>
<dbReference type="Proteomes" id="UP000008461">
    <property type="component" value="Chromosome"/>
</dbReference>
<protein>
    <submittedName>
        <fullName evidence="1">Uncharacterized protein</fullName>
    </submittedName>
</protein>
<sequence length="146" mass="16603">MRIQKSLVKTHYAPLRARSRTSRDELLMIEVTFGSAQQNCAGSGICKAIHLKALDRNLLQKMNRCSQAISIVKIDQTNAVVFFFVMASMCKHAIKQYFSENIFRVESAFELAISAPQMERKFTIPSGEYPAEFLQDYIIVKFKDGS</sequence>